<dbReference type="AlphaFoldDB" id="A0A8H7GV89"/>
<dbReference type="Pfam" id="PF00653">
    <property type="entry name" value="BIR"/>
    <property type="match status" value="1"/>
</dbReference>
<dbReference type="PROSITE" id="PS50143">
    <property type="entry name" value="BIR_REPEAT_2"/>
    <property type="match status" value="1"/>
</dbReference>
<accession>A0A8H7GV89</accession>
<sequence>MAQAGFFFAPRGPTDDRVICVYCGCTVDRWDERGDPLHEHEIISKKGMDSLAQEKCYFLAMLEELSDVC</sequence>
<dbReference type="OrthoDB" id="2196114at2759"/>
<evidence type="ECO:0000313" key="1">
    <source>
        <dbReference type="EMBL" id="KAF8003292.1"/>
    </source>
</evidence>
<dbReference type="Gene3D" id="1.10.1170.10">
    <property type="entry name" value="Inhibitor Of Apoptosis Protein (2mihbC-IAP-1), Chain A"/>
    <property type="match status" value="1"/>
</dbReference>
<dbReference type="InterPro" id="IPR001370">
    <property type="entry name" value="BIR_rpt"/>
</dbReference>
<comment type="caution">
    <text evidence="1">The sequence shown here is derived from an EMBL/GenBank/DDBJ whole genome shotgun (WGS) entry which is preliminary data.</text>
</comment>
<gene>
    <name evidence="1" type="ORF">HF325_002537</name>
</gene>
<name>A0A8H7GV89_9ASCO</name>
<protein>
    <submittedName>
        <fullName evidence="1">Uncharacterized protein</fullName>
    </submittedName>
</protein>
<organism evidence="1 2">
    <name type="scientific">Metschnikowia pulcherrima</name>
    <dbReference type="NCBI Taxonomy" id="27326"/>
    <lineage>
        <taxon>Eukaryota</taxon>
        <taxon>Fungi</taxon>
        <taxon>Dikarya</taxon>
        <taxon>Ascomycota</taxon>
        <taxon>Saccharomycotina</taxon>
        <taxon>Pichiomycetes</taxon>
        <taxon>Metschnikowiaceae</taxon>
        <taxon>Metschnikowia</taxon>
    </lineage>
</organism>
<reference evidence="1" key="1">
    <citation type="submission" date="2020-10" db="EMBL/GenBank/DDBJ databases">
        <title>The Whole-Genome Sequence of Metschnikowia persimmonesis, a Novel Endophytic Yeast Species Isolated from Medicinal Plant Diospyros kaki Thumb.</title>
        <authorList>
            <person name="Rahmat E."/>
            <person name="Kang Y."/>
        </authorList>
    </citation>
    <scope>NUCLEOTIDE SEQUENCE</scope>
    <source>
        <strain evidence="1">KIOM G15050</strain>
    </source>
</reference>
<evidence type="ECO:0000313" key="2">
    <source>
        <dbReference type="Proteomes" id="UP000649328"/>
    </source>
</evidence>
<dbReference type="SUPFAM" id="SSF57924">
    <property type="entry name" value="Inhibitor of apoptosis (IAP) repeat"/>
    <property type="match status" value="1"/>
</dbReference>
<proteinExistence type="predicted"/>
<dbReference type="Proteomes" id="UP000649328">
    <property type="component" value="Unassembled WGS sequence"/>
</dbReference>
<keyword evidence="2" id="KW-1185">Reference proteome</keyword>
<dbReference type="EMBL" id="JACBPP010000003">
    <property type="protein sequence ID" value="KAF8003292.1"/>
    <property type="molecule type" value="Genomic_DNA"/>
</dbReference>